<feature type="region of interest" description="Disordered" evidence="1">
    <location>
        <begin position="197"/>
        <end position="283"/>
    </location>
</feature>
<sequence>MMVPRAFVPASIGQSQTIDFDEKDVLSRRRSPTRNSGSSTRSALSQSLLQQTSDSYTPSSDPVRIPARVERHVSPPPRRPAPSSLQPHRDESSHSTPELPRRRKESVQDVLSSTTIPIRRKPKQRTAQRIPNCDYVADFSKLLRDDVPSSGENSLAGSWTNPQFEGLFGAIDGLLEGQMIVGSEGLDAGILSTRSLSSESMPSLESQDDSSTTDLASFSPATLRSPSDHKLRQMANSEDASNEHPLLIVEDDNAFGGTTTPDLAMSPPPKQSRRAMPKKRSKTFKSSLTASLKALKSAAQTVSNIASTPPLVQPDEFLSKSIFDFQPSLTDDRRPPPSDEPPSVALRRYLNPHAFVAADSPAQLHFWLDEKPDPSILQAETKPKLKIKRKYRNQHVVTAAAREKSNLSGPRSATSQLPPVVPLATCIPSSVRTAHASSPPTWLEPDGTPSNKHRAAQSLLDDMDGSTGEGQPRPREPRENRDFLRIFVCEMNMRKSGKLSDDATGHAKLWLPPVHEAEKEPERQSRRSSKGKVNYVNSDRWTSWTIDDL</sequence>
<feature type="compositionally biased region" description="Basic and acidic residues" evidence="1">
    <location>
        <begin position="472"/>
        <end position="481"/>
    </location>
</feature>
<protein>
    <submittedName>
        <fullName evidence="2">Uncharacterized protein</fullName>
    </submittedName>
</protein>
<feature type="region of interest" description="Disordered" evidence="1">
    <location>
        <begin position="1"/>
        <end position="129"/>
    </location>
</feature>
<evidence type="ECO:0000313" key="3">
    <source>
        <dbReference type="Proteomes" id="UP000053342"/>
    </source>
</evidence>
<dbReference type="OrthoDB" id="4181307at2759"/>
<feature type="region of interest" description="Disordered" evidence="1">
    <location>
        <begin position="431"/>
        <end position="481"/>
    </location>
</feature>
<organism evidence="2 3">
    <name type="scientific">Exophiala oligosperma</name>
    <dbReference type="NCBI Taxonomy" id="215243"/>
    <lineage>
        <taxon>Eukaryota</taxon>
        <taxon>Fungi</taxon>
        <taxon>Dikarya</taxon>
        <taxon>Ascomycota</taxon>
        <taxon>Pezizomycotina</taxon>
        <taxon>Eurotiomycetes</taxon>
        <taxon>Chaetothyriomycetidae</taxon>
        <taxon>Chaetothyriales</taxon>
        <taxon>Herpotrichiellaceae</taxon>
        <taxon>Exophiala</taxon>
    </lineage>
</organism>
<dbReference type="STRING" id="215243.A0A0D2DTM5"/>
<dbReference type="EMBL" id="KN847340">
    <property type="protein sequence ID" value="KIW38954.1"/>
    <property type="molecule type" value="Genomic_DNA"/>
</dbReference>
<accession>A0A0D2DTM5</accession>
<reference evidence="2 3" key="1">
    <citation type="submission" date="2015-01" db="EMBL/GenBank/DDBJ databases">
        <title>The Genome Sequence of Exophiala oligosperma CBS72588.</title>
        <authorList>
            <consortium name="The Broad Institute Genomics Platform"/>
            <person name="Cuomo C."/>
            <person name="de Hoog S."/>
            <person name="Gorbushina A."/>
            <person name="Stielow B."/>
            <person name="Teixiera M."/>
            <person name="Abouelleil A."/>
            <person name="Chapman S.B."/>
            <person name="Priest M."/>
            <person name="Young S.K."/>
            <person name="Wortman J."/>
            <person name="Nusbaum C."/>
            <person name="Birren B."/>
        </authorList>
    </citation>
    <scope>NUCLEOTIDE SEQUENCE [LARGE SCALE GENOMIC DNA]</scope>
    <source>
        <strain evidence="2 3">CBS 72588</strain>
    </source>
</reference>
<dbReference type="GeneID" id="27360848"/>
<feature type="compositionally biased region" description="Low complexity" evidence="1">
    <location>
        <begin position="36"/>
        <end position="57"/>
    </location>
</feature>
<evidence type="ECO:0000313" key="2">
    <source>
        <dbReference type="EMBL" id="KIW38954.1"/>
    </source>
</evidence>
<gene>
    <name evidence="2" type="ORF">PV06_08774</name>
</gene>
<feature type="compositionally biased region" description="Polar residues" evidence="1">
    <location>
        <begin position="431"/>
        <end position="440"/>
    </location>
</feature>
<feature type="region of interest" description="Disordered" evidence="1">
    <location>
        <begin position="497"/>
        <end position="534"/>
    </location>
</feature>
<proteinExistence type="predicted"/>
<feature type="compositionally biased region" description="Polar residues" evidence="1">
    <location>
        <begin position="209"/>
        <end position="225"/>
    </location>
</feature>
<dbReference type="InterPro" id="IPR034443">
    <property type="entry name" value="PB1A10.08"/>
</dbReference>
<feature type="compositionally biased region" description="Basic residues" evidence="1">
    <location>
        <begin position="271"/>
        <end position="283"/>
    </location>
</feature>
<dbReference type="Proteomes" id="UP000053342">
    <property type="component" value="Unassembled WGS sequence"/>
</dbReference>
<name>A0A0D2DTM5_9EURO</name>
<feature type="compositionally biased region" description="Basic and acidic residues" evidence="1">
    <location>
        <begin position="515"/>
        <end position="525"/>
    </location>
</feature>
<dbReference type="VEuPathDB" id="FungiDB:PV06_08774"/>
<evidence type="ECO:0000256" key="1">
    <source>
        <dbReference type="SAM" id="MobiDB-lite"/>
    </source>
</evidence>
<dbReference type="HOGENOM" id="CLU_023951_0_0_1"/>
<dbReference type="AlphaFoldDB" id="A0A0D2DTM5"/>
<dbReference type="PANTHER" id="PTHR42051">
    <property type="entry name" value="MEIOTICALLY UP-REGULATED PROTEIN PB1A10.08"/>
    <property type="match status" value="1"/>
</dbReference>
<dbReference type="PANTHER" id="PTHR42051:SF1">
    <property type="entry name" value="MEIOTICALLY UP-REGULATED PROTEIN PB1A10.08"/>
    <property type="match status" value="1"/>
</dbReference>
<keyword evidence="3" id="KW-1185">Reference proteome</keyword>
<dbReference type="RefSeq" id="XP_016259170.1">
    <property type="nucleotide sequence ID" value="XM_016410148.1"/>
</dbReference>